<evidence type="ECO:0000313" key="2">
    <source>
        <dbReference type="Proteomes" id="UP000789366"/>
    </source>
</evidence>
<reference evidence="1" key="1">
    <citation type="submission" date="2021-06" db="EMBL/GenBank/DDBJ databases">
        <authorList>
            <person name="Kallberg Y."/>
            <person name="Tangrot J."/>
            <person name="Rosling A."/>
        </authorList>
    </citation>
    <scope>NUCLEOTIDE SEQUENCE</scope>
    <source>
        <strain evidence="1">28 12/20/2015</strain>
    </source>
</reference>
<accession>A0ACA9N944</accession>
<dbReference type="Proteomes" id="UP000789366">
    <property type="component" value="Unassembled WGS sequence"/>
</dbReference>
<sequence length="43" mass="4801">TLLVSLDAVFEAGDILDFIQITYELSSPKSFNSQGNLHNIKYV</sequence>
<organism evidence="1 2">
    <name type="scientific">Cetraspora pellucida</name>
    <dbReference type="NCBI Taxonomy" id="1433469"/>
    <lineage>
        <taxon>Eukaryota</taxon>
        <taxon>Fungi</taxon>
        <taxon>Fungi incertae sedis</taxon>
        <taxon>Mucoromycota</taxon>
        <taxon>Glomeromycotina</taxon>
        <taxon>Glomeromycetes</taxon>
        <taxon>Diversisporales</taxon>
        <taxon>Gigasporaceae</taxon>
        <taxon>Cetraspora</taxon>
    </lineage>
</organism>
<keyword evidence="2" id="KW-1185">Reference proteome</keyword>
<protein>
    <submittedName>
        <fullName evidence="1">17648_t:CDS:1</fullName>
    </submittedName>
</protein>
<gene>
    <name evidence="1" type="ORF">SPELUC_LOCUS8531</name>
</gene>
<name>A0ACA9N944_9GLOM</name>
<proteinExistence type="predicted"/>
<dbReference type="EMBL" id="CAJVPW010012947">
    <property type="protein sequence ID" value="CAG8640070.1"/>
    <property type="molecule type" value="Genomic_DNA"/>
</dbReference>
<comment type="caution">
    <text evidence="1">The sequence shown here is derived from an EMBL/GenBank/DDBJ whole genome shotgun (WGS) entry which is preliminary data.</text>
</comment>
<evidence type="ECO:0000313" key="1">
    <source>
        <dbReference type="EMBL" id="CAG8640070.1"/>
    </source>
</evidence>
<feature type="non-terminal residue" evidence="1">
    <location>
        <position position="1"/>
    </location>
</feature>